<keyword evidence="3" id="KW-1185">Reference proteome</keyword>
<reference evidence="2 3" key="1">
    <citation type="submission" date="2023-12" db="EMBL/GenBank/DDBJ databases">
        <title>Genome sequencing and assembly of bacterial species from a model synthetic community.</title>
        <authorList>
            <person name="Hogle S.L."/>
        </authorList>
    </citation>
    <scope>NUCLEOTIDE SEQUENCE [LARGE SCALE GENOMIC DNA]</scope>
    <source>
        <strain evidence="2 3">HAMBI_3031</strain>
    </source>
</reference>
<dbReference type="Pfam" id="PF00483">
    <property type="entry name" value="NTP_transferase"/>
    <property type="match status" value="1"/>
</dbReference>
<dbReference type="EMBL" id="CP139960">
    <property type="protein sequence ID" value="WQD38139.1"/>
    <property type="molecule type" value="Genomic_DNA"/>
</dbReference>
<dbReference type="Gene3D" id="3.90.550.10">
    <property type="entry name" value="Spore Coat Polysaccharide Biosynthesis Protein SpsA, Chain A"/>
    <property type="match status" value="1"/>
</dbReference>
<evidence type="ECO:0000259" key="1">
    <source>
        <dbReference type="Pfam" id="PF00483"/>
    </source>
</evidence>
<name>A0ABZ0W5D9_9BACT</name>
<evidence type="ECO:0000313" key="2">
    <source>
        <dbReference type="EMBL" id="WQD38139.1"/>
    </source>
</evidence>
<sequence>MKPTLVILAAGMASRYGSMKQVEAFGPSGETIMDYSIADAVKAGFGKIVFLIREQFEDNFRKLFASKLDGKVEYEFAFQELDMYLDGAEIPAERTKPWGTGHAVLCTKKVVSTPFAVINADDFYGFDAFKKAAEFLTTDCNEKTYAVISYPLMNTLSEHGTVNRGVCGLDEKGNLASVVERIGIGLQGDKVKVDDGLQPDELSKDTVVSMNFWCFHPSVYDLYEKDFKAFIKESIAVPKSEFLIPAVVDNFIKEGGEVKVVTTSAQWFGVTYKEDAPAVQKQLNDLIEQGAYSTNLWGA</sequence>
<feature type="domain" description="Nucleotidyl transferase" evidence="1">
    <location>
        <begin position="20"/>
        <end position="179"/>
    </location>
</feature>
<dbReference type="Proteomes" id="UP001325680">
    <property type="component" value="Chromosome"/>
</dbReference>
<dbReference type="RefSeq" id="WP_114790881.1">
    <property type="nucleotide sequence ID" value="NZ_CP139960.1"/>
</dbReference>
<dbReference type="InterPro" id="IPR029044">
    <property type="entry name" value="Nucleotide-diphossugar_trans"/>
</dbReference>
<dbReference type="SUPFAM" id="SSF53448">
    <property type="entry name" value="Nucleotide-diphospho-sugar transferases"/>
    <property type="match status" value="1"/>
</dbReference>
<evidence type="ECO:0000313" key="3">
    <source>
        <dbReference type="Proteomes" id="UP001325680"/>
    </source>
</evidence>
<accession>A0ABZ0W5D9</accession>
<organism evidence="2 3">
    <name type="scientific">Niabella yanshanensis</name>
    <dbReference type="NCBI Taxonomy" id="577386"/>
    <lineage>
        <taxon>Bacteria</taxon>
        <taxon>Pseudomonadati</taxon>
        <taxon>Bacteroidota</taxon>
        <taxon>Chitinophagia</taxon>
        <taxon>Chitinophagales</taxon>
        <taxon>Chitinophagaceae</taxon>
        <taxon>Niabella</taxon>
    </lineage>
</organism>
<protein>
    <submittedName>
        <fullName evidence="2">Nucleotidyltransferase</fullName>
    </submittedName>
</protein>
<dbReference type="InterPro" id="IPR005835">
    <property type="entry name" value="NTP_transferase_dom"/>
</dbReference>
<proteinExistence type="predicted"/>
<gene>
    <name evidence="2" type="ORF">U0035_20945</name>
</gene>